<dbReference type="GO" id="GO:0003677">
    <property type="term" value="F:DNA binding"/>
    <property type="evidence" value="ECO:0007669"/>
    <property type="project" value="InterPro"/>
</dbReference>
<name>A0A132AFD2_SARSC</name>
<dbReference type="Proteomes" id="UP000616769">
    <property type="component" value="Unassembled WGS sequence"/>
</dbReference>
<dbReference type="InterPro" id="IPR009057">
    <property type="entry name" value="Homeodomain-like_sf"/>
</dbReference>
<evidence type="ECO:0000313" key="3">
    <source>
        <dbReference type="EMBL" id="KPM09637.1"/>
    </source>
</evidence>
<dbReference type="AlphaFoldDB" id="A0A132AFD2"/>
<dbReference type="GO" id="GO:0005634">
    <property type="term" value="C:nucleus"/>
    <property type="evidence" value="ECO:0007669"/>
    <property type="project" value="UniProtKB-SubCell"/>
</dbReference>
<dbReference type="Gene3D" id="1.10.10.10">
    <property type="entry name" value="Winged helix-like DNA-binding domain superfamily/Winged helix DNA-binding domain"/>
    <property type="match status" value="1"/>
</dbReference>
<evidence type="ECO:0000256" key="2">
    <source>
        <dbReference type="ARBA" id="ARBA00022724"/>
    </source>
</evidence>
<dbReference type="VEuPathDB" id="VectorBase:SSCA006774"/>
<dbReference type="InterPro" id="IPR001523">
    <property type="entry name" value="Paired_dom"/>
</dbReference>
<comment type="caution">
    <text evidence="3">The sequence shown here is derived from an EMBL/GenBank/DDBJ whole genome shotgun (WGS) entry which is preliminary data.</text>
</comment>
<sequence length="64" mass="7281">VIGGSKPRVATPDIEKRIEEYRKENPVGYYEVQMDFETIQALKVSTSTLLTEFSVVFKTNVSLK</sequence>
<dbReference type="InterPro" id="IPR036388">
    <property type="entry name" value="WH-like_DNA-bd_sf"/>
</dbReference>
<accession>A0A132AFD2</accession>
<reference evidence="3 4" key="1">
    <citation type="journal article" date="2015" name="Parasit. Vectors">
        <title>Draft genome of the scabies mite.</title>
        <authorList>
            <person name="Rider S.D.Jr."/>
            <person name="Morgan M.S."/>
            <person name="Arlian L.G."/>
        </authorList>
    </citation>
    <scope>NUCLEOTIDE SEQUENCE [LARGE SCALE GENOMIC DNA]</scope>
    <source>
        <strain evidence="3">Arlian Lab</strain>
    </source>
</reference>
<feature type="non-terminal residue" evidence="3">
    <location>
        <position position="1"/>
    </location>
</feature>
<dbReference type="GO" id="GO:0006355">
    <property type="term" value="P:regulation of DNA-templated transcription"/>
    <property type="evidence" value="ECO:0007669"/>
    <property type="project" value="InterPro"/>
</dbReference>
<evidence type="ECO:0000313" key="4">
    <source>
        <dbReference type="Proteomes" id="UP000616769"/>
    </source>
</evidence>
<dbReference type="SUPFAM" id="SSF46689">
    <property type="entry name" value="Homeodomain-like"/>
    <property type="match status" value="1"/>
</dbReference>
<evidence type="ECO:0000256" key="1">
    <source>
        <dbReference type="ARBA" id="ARBA00004123"/>
    </source>
</evidence>
<gene>
    <name evidence="3" type="ORF">QR98_0081760</name>
</gene>
<comment type="subcellular location">
    <subcellularLocation>
        <location evidence="1">Nucleus</location>
    </subcellularLocation>
</comment>
<keyword evidence="2" id="KW-0563">Paired box</keyword>
<dbReference type="Pfam" id="PF00292">
    <property type="entry name" value="PAX"/>
    <property type="match status" value="1"/>
</dbReference>
<protein>
    <submittedName>
        <fullName evidence="3">Paired box Pax-7-like protein</fullName>
    </submittedName>
</protein>
<dbReference type="EMBL" id="JXLN01013849">
    <property type="protein sequence ID" value="KPM09637.1"/>
    <property type="molecule type" value="Genomic_DNA"/>
</dbReference>
<proteinExistence type="predicted"/>
<organism evidence="3 4">
    <name type="scientific">Sarcoptes scabiei</name>
    <name type="common">Itch mite</name>
    <name type="synonym">Acarus scabiei</name>
    <dbReference type="NCBI Taxonomy" id="52283"/>
    <lineage>
        <taxon>Eukaryota</taxon>
        <taxon>Metazoa</taxon>
        <taxon>Ecdysozoa</taxon>
        <taxon>Arthropoda</taxon>
        <taxon>Chelicerata</taxon>
        <taxon>Arachnida</taxon>
        <taxon>Acari</taxon>
        <taxon>Acariformes</taxon>
        <taxon>Sarcoptiformes</taxon>
        <taxon>Astigmata</taxon>
        <taxon>Psoroptidia</taxon>
        <taxon>Sarcoptoidea</taxon>
        <taxon>Sarcoptidae</taxon>
        <taxon>Sarcoptinae</taxon>
        <taxon>Sarcoptes</taxon>
    </lineage>
</organism>